<keyword evidence="3" id="KW-1185">Reference proteome</keyword>
<dbReference type="InterPro" id="IPR001387">
    <property type="entry name" value="Cro/C1-type_HTH"/>
</dbReference>
<dbReference type="Gene3D" id="1.10.260.40">
    <property type="entry name" value="lambda repressor-like DNA-binding domains"/>
    <property type="match status" value="1"/>
</dbReference>
<dbReference type="EMBL" id="BAABMM010000017">
    <property type="protein sequence ID" value="GAA5252085.1"/>
    <property type="molecule type" value="Genomic_DNA"/>
</dbReference>
<dbReference type="Proteomes" id="UP001628124">
    <property type="component" value="Unassembled WGS sequence"/>
</dbReference>
<proteinExistence type="predicted"/>
<gene>
    <name evidence="2" type="ORF">KNCP2_03730</name>
</gene>
<dbReference type="Pfam" id="PF13443">
    <property type="entry name" value="HTH_26"/>
    <property type="match status" value="1"/>
</dbReference>
<protein>
    <recommendedName>
        <fullName evidence="1">HTH cro/C1-type domain-containing protein</fullName>
    </recommendedName>
</protein>
<comment type="caution">
    <text evidence="2">The sequence shown here is derived from an EMBL/GenBank/DDBJ whole genome shotgun (WGS) entry which is preliminary data.</text>
</comment>
<dbReference type="InterPro" id="IPR010982">
    <property type="entry name" value="Lambda_DNA-bd_dom_sf"/>
</dbReference>
<dbReference type="PROSITE" id="PS50943">
    <property type="entry name" value="HTH_CROC1"/>
    <property type="match status" value="1"/>
</dbReference>
<accession>A0ABP9TTM1</accession>
<sequence length="134" mass="15846">MLGNYEVIDEAISEYLMRLPRSLRPLAMTWWYPFNKAGNTHKLCVYLSFIYSEVINMALATKIKEFLEEKLKQEKINRKYLSAVTNIPYTTVSRIMRAEANREFNPEIDTILKIAQYFNCTMDEVIKRKVQHNS</sequence>
<evidence type="ECO:0000259" key="1">
    <source>
        <dbReference type="PROSITE" id="PS50943"/>
    </source>
</evidence>
<dbReference type="SMART" id="SM00530">
    <property type="entry name" value="HTH_XRE"/>
    <property type="match status" value="1"/>
</dbReference>
<reference evidence="2 3" key="1">
    <citation type="journal article" date="2024" name="Microbiol. Immunol.">
        <title>Discovery of a novel spotted fever group Rickettsia, 'Candidatus Rickettsia kedanie,' in unfed larval chigger mites, Leptotrombidium scutellare.</title>
        <authorList>
            <person name="Ogawa M."/>
            <person name="Matsutani M."/>
            <person name="Katayama T."/>
            <person name="Takada N."/>
            <person name="Noda S."/>
            <person name="Takahashi M."/>
            <person name="Kageyama D."/>
            <person name="Hanaoka N."/>
            <person name="Ebihara H."/>
        </authorList>
    </citation>
    <scope>NUCLEOTIDE SEQUENCE [LARGE SCALE GENOMIC DNA]</scope>
    <source>
        <strain evidence="2 3">KNCP2-13</strain>
    </source>
</reference>
<evidence type="ECO:0000313" key="3">
    <source>
        <dbReference type="Proteomes" id="UP001628124"/>
    </source>
</evidence>
<name>A0ABP9TTM1_9RICK</name>
<feature type="domain" description="HTH cro/C1-type" evidence="1">
    <location>
        <begin position="67"/>
        <end position="125"/>
    </location>
</feature>
<organism evidence="2 3">
    <name type="scientific">Candidatus Rickettsia kedanie</name>
    <dbReference type="NCBI Taxonomy" id="3115352"/>
    <lineage>
        <taxon>Bacteria</taxon>
        <taxon>Pseudomonadati</taxon>
        <taxon>Pseudomonadota</taxon>
        <taxon>Alphaproteobacteria</taxon>
        <taxon>Rickettsiales</taxon>
        <taxon>Rickettsiaceae</taxon>
        <taxon>Rickettsieae</taxon>
        <taxon>Rickettsia</taxon>
        <taxon>spotted fever group</taxon>
    </lineage>
</organism>
<evidence type="ECO:0000313" key="2">
    <source>
        <dbReference type="EMBL" id="GAA5252085.1"/>
    </source>
</evidence>
<dbReference type="SUPFAM" id="SSF47413">
    <property type="entry name" value="lambda repressor-like DNA-binding domains"/>
    <property type="match status" value="1"/>
</dbReference>